<feature type="binding site" evidence="5">
    <location>
        <position position="264"/>
    </location>
    <ligand>
        <name>NAD(+)</name>
        <dbReference type="ChEBI" id="CHEBI:57540"/>
    </ligand>
</feature>
<evidence type="ECO:0000256" key="3">
    <source>
        <dbReference type="ARBA" id="ARBA00022827"/>
    </source>
</evidence>
<evidence type="ECO:0000256" key="2">
    <source>
        <dbReference type="ARBA" id="ARBA00022630"/>
    </source>
</evidence>
<proteinExistence type="inferred from homology"/>
<dbReference type="EMBL" id="CP032549">
    <property type="protein sequence ID" value="QIV87251.1"/>
    <property type="molecule type" value="Genomic_DNA"/>
</dbReference>
<protein>
    <submittedName>
        <fullName evidence="9">NAD(P)/FAD-dependent oxidoreductase</fullName>
    </submittedName>
</protein>
<keyword evidence="3 5" id="KW-0274">FAD</keyword>
<dbReference type="SUPFAM" id="SSF51905">
    <property type="entry name" value="FAD/NAD(P)-binding domain"/>
    <property type="match status" value="1"/>
</dbReference>
<dbReference type="PANTHER" id="PTHR22912">
    <property type="entry name" value="DISULFIDE OXIDOREDUCTASE"/>
    <property type="match status" value="1"/>
</dbReference>
<dbReference type="SUPFAM" id="SSF55424">
    <property type="entry name" value="FAD/NAD-linked reductases, dimerisation (C-terminal) domain"/>
    <property type="match status" value="1"/>
</dbReference>
<dbReference type="InterPro" id="IPR023753">
    <property type="entry name" value="FAD/NAD-binding_dom"/>
</dbReference>
<dbReference type="PRINTS" id="PR00411">
    <property type="entry name" value="PNDRDTASEI"/>
</dbReference>
<sequence>MSEQYDYDLIVIGAGPVGENVADYAARQSLSVAIIESELVGGECSYWACMPSKALLRSGHALRAAQRLPGASQAITGKLDANAVLARRTQFTSGWKDDGQVKWLDSAGIDLIRGRGQLAGPGKVQVGDQFYTARAVALATGSIPTLPDIKGLAEARPWGTREITSAQQVPDSLIVLGGGVAGTEMALAFASLGSSVTLISRSALLGREEPFVADHVAAGLKEAGVEVRLGAKPTEVHRAQDGTVSLSLDDGSTMQASELVVAAGRTPATLDLGLEALGLDAKLSVDDTMLVAGTDWLYAAGDVNGRALLTHQGKYQARIAGEAIAARLNGAPLETGPWGQHAATADHHAVPRVIFTDPEVAAVGLTEAQAREAGFPVRTVAYDLGNVAGASLHADGYTGRAQLVIDQDQQVILGATFVGQDVAELLHAATIAIVGSVSLDRLWHAVPAYPTMSEIWLRLLEACRQAV</sequence>
<evidence type="ECO:0000256" key="4">
    <source>
        <dbReference type="ARBA" id="ARBA00023027"/>
    </source>
</evidence>
<feature type="domain" description="FAD/NAD(P)-binding" evidence="8">
    <location>
        <begin position="7"/>
        <end position="312"/>
    </location>
</feature>
<comment type="similarity">
    <text evidence="1">Belongs to the class-I pyridine nucleotide-disulfide oxidoreductase family.</text>
</comment>
<evidence type="ECO:0000313" key="10">
    <source>
        <dbReference type="Proteomes" id="UP000502331"/>
    </source>
</evidence>
<feature type="disulfide bond" description="Redox-active" evidence="6">
    <location>
        <begin position="44"/>
        <end position="49"/>
    </location>
</feature>
<feature type="domain" description="Pyridine nucleotide-disulphide oxidoreductase dimerisation" evidence="7">
    <location>
        <begin position="350"/>
        <end position="456"/>
    </location>
</feature>
<dbReference type="PRINTS" id="PR00368">
    <property type="entry name" value="FADPNR"/>
</dbReference>
<feature type="binding site" evidence="5">
    <location>
        <begin position="140"/>
        <end position="142"/>
    </location>
    <ligand>
        <name>FAD</name>
        <dbReference type="ChEBI" id="CHEBI:57692"/>
    </ligand>
</feature>
<name>A0A6H0SL15_9MICC</name>
<evidence type="ECO:0000256" key="1">
    <source>
        <dbReference type="ARBA" id="ARBA00007532"/>
    </source>
</evidence>
<dbReference type="GO" id="GO:0004148">
    <property type="term" value="F:dihydrolipoyl dehydrogenase (NADH) activity"/>
    <property type="evidence" value="ECO:0007669"/>
    <property type="project" value="TreeGrafter"/>
</dbReference>
<reference evidence="9 10" key="1">
    <citation type="submission" date="2018-09" db="EMBL/GenBank/DDBJ databases">
        <title>Glutamicibacter mishrai S5-52T (LMG 29155T = KCTC 39846T).</title>
        <authorList>
            <person name="Das S.K."/>
        </authorList>
    </citation>
    <scope>NUCLEOTIDE SEQUENCE [LARGE SCALE GENOMIC DNA]</scope>
    <source>
        <strain evidence="9 10">S5-52</strain>
    </source>
</reference>
<dbReference type="Pfam" id="PF02852">
    <property type="entry name" value="Pyr_redox_dim"/>
    <property type="match status" value="1"/>
</dbReference>
<dbReference type="Proteomes" id="UP000502331">
    <property type="component" value="Chromosome"/>
</dbReference>
<keyword evidence="5" id="KW-0547">Nucleotide-binding</keyword>
<evidence type="ECO:0000256" key="6">
    <source>
        <dbReference type="PIRSR" id="PIRSR000350-4"/>
    </source>
</evidence>
<feature type="binding site" evidence="5">
    <location>
        <position position="116"/>
    </location>
    <ligand>
        <name>FAD</name>
        <dbReference type="ChEBI" id="CHEBI:57692"/>
    </ligand>
</feature>
<dbReference type="InterPro" id="IPR004099">
    <property type="entry name" value="Pyr_nucl-diS_OxRdtase_dimer"/>
</dbReference>
<dbReference type="Pfam" id="PF07992">
    <property type="entry name" value="Pyr_redox_2"/>
    <property type="match status" value="1"/>
</dbReference>
<dbReference type="AlphaFoldDB" id="A0A6H0SL15"/>
<evidence type="ECO:0000259" key="7">
    <source>
        <dbReference type="Pfam" id="PF02852"/>
    </source>
</evidence>
<keyword evidence="4 5" id="KW-0520">NAD</keyword>
<organism evidence="9 10">
    <name type="scientific">Glutamicibacter mishrai</name>
    <dbReference type="NCBI Taxonomy" id="1775880"/>
    <lineage>
        <taxon>Bacteria</taxon>
        <taxon>Bacillati</taxon>
        <taxon>Actinomycetota</taxon>
        <taxon>Actinomycetes</taxon>
        <taxon>Micrococcales</taxon>
        <taxon>Micrococcaceae</taxon>
        <taxon>Glutamicibacter</taxon>
    </lineage>
</organism>
<dbReference type="InterPro" id="IPR016156">
    <property type="entry name" value="FAD/NAD-linked_Rdtase_dimer_sf"/>
</dbReference>
<comment type="cofactor">
    <cofactor evidence="5">
        <name>FAD</name>
        <dbReference type="ChEBI" id="CHEBI:57692"/>
    </cofactor>
    <text evidence="5">Binds 1 FAD per subunit.</text>
</comment>
<evidence type="ECO:0000259" key="8">
    <source>
        <dbReference type="Pfam" id="PF07992"/>
    </source>
</evidence>
<dbReference type="RefSeq" id="WP_172511956.1">
    <property type="nucleotide sequence ID" value="NZ_CP032549.1"/>
</dbReference>
<dbReference type="InterPro" id="IPR001100">
    <property type="entry name" value="Pyr_nuc-diS_OxRdtase"/>
</dbReference>
<dbReference type="PIRSF" id="PIRSF000350">
    <property type="entry name" value="Mercury_reductase_MerA"/>
    <property type="match status" value="1"/>
</dbReference>
<gene>
    <name evidence="9" type="ORF">D3791_08990</name>
</gene>
<dbReference type="InterPro" id="IPR036188">
    <property type="entry name" value="FAD/NAD-bd_sf"/>
</dbReference>
<dbReference type="Gene3D" id="3.50.50.60">
    <property type="entry name" value="FAD/NAD(P)-binding domain"/>
    <property type="match status" value="2"/>
</dbReference>
<accession>A0A6H0SL15</accession>
<feature type="binding site" evidence="5">
    <location>
        <position position="302"/>
    </location>
    <ligand>
        <name>FAD</name>
        <dbReference type="ChEBI" id="CHEBI:57692"/>
    </ligand>
</feature>
<keyword evidence="2" id="KW-0285">Flavoprotein</keyword>
<feature type="binding site" evidence="5">
    <location>
        <position position="53"/>
    </location>
    <ligand>
        <name>FAD</name>
        <dbReference type="ChEBI" id="CHEBI:57692"/>
    </ligand>
</feature>
<evidence type="ECO:0000256" key="5">
    <source>
        <dbReference type="PIRSR" id="PIRSR000350-3"/>
    </source>
</evidence>
<keyword evidence="10" id="KW-1185">Reference proteome</keyword>
<dbReference type="InterPro" id="IPR050151">
    <property type="entry name" value="Class-I_Pyr_Nuc-Dis_Oxidored"/>
</dbReference>
<dbReference type="GO" id="GO:0050660">
    <property type="term" value="F:flavin adenine dinucleotide binding"/>
    <property type="evidence" value="ECO:0007669"/>
    <property type="project" value="TreeGrafter"/>
</dbReference>
<dbReference type="Gene3D" id="3.30.390.30">
    <property type="match status" value="1"/>
</dbReference>
<feature type="binding site" evidence="5">
    <location>
        <begin position="177"/>
        <end position="184"/>
    </location>
    <ligand>
        <name>NAD(+)</name>
        <dbReference type="ChEBI" id="CHEBI:57540"/>
    </ligand>
</feature>
<dbReference type="PANTHER" id="PTHR22912:SF151">
    <property type="entry name" value="DIHYDROLIPOYL DEHYDROGENASE, MITOCHONDRIAL"/>
    <property type="match status" value="1"/>
</dbReference>
<evidence type="ECO:0000313" key="9">
    <source>
        <dbReference type="EMBL" id="QIV87251.1"/>
    </source>
</evidence>
<dbReference type="GO" id="GO:0006103">
    <property type="term" value="P:2-oxoglutarate metabolic process"/>
    <property type="evidence" value="ECO:0007669"/>
    <property type="project" value="TreeGrafter"/>
</dbReference>